<gene>
    <name evidence="2" type="ORF">GM668_22570</name>
</gene>
<keyword evidence="3" id="KW-1185">Reference proteome</keyword>
<sequence>MTVKQHKFEQLRDQPSPHRHFGGKWRPPAALAARPMRRFTDVAAMAAMSTCLNVSPMLNPAYFTLAAKELINATSSSFMHALMFTTPVFKIP</sequence>
<organism evidence="2 3">
    <name type="scientific">Pseudoduganella ginsengisoli</name>
    <dbReference type="NCBI Taxonomy" id="1462440"/>
    <lineage>
        <taxon>Bacteria</taxon>
        <taxon>Pseudomonadati</taxon>
        <taxon>Pseudomonadota</taxon>
        <taxon>Betaproteobacteria</taxon>
        <taxon>Burkholderiales</taxon>
        <taxon>Oxalobacteraceae</taxon>
        <taxon>Telluria group</taxon>
        <taxon>Pseudoduganella</taxon>
    </lineage>
</organism>
<feature type="region of interest" description="Disordered" evidence="1">
    <location>
        <begin position="1"/>
        <end position="26"/>
    </location>
</feature>
<name>A0A6L6Q628_9BURK</name>
<dbReference type="EMBL" id="WNLA01000018">
    <property type="protein sequence ID" value="MTW04864.1"/>
    <property type="molecule type" value="Genomic_DNA"/>
</dbReference>
<comment type="caution">
    <text evidence="2">The sequence shown here is derived from an EMBL/GenBank/DDBJ whole genome shotgun (WGS) entry which is preliminary data.</text>
</comment>
<dbReference type="RefSeq" id="WP_155441214.1">
    <property type="nucleotide sequence ID" value="NZ_WNLA01000018.1"/>
</dbReference>
<feature type="compositionally biased region" description="Basic and acidic residues" evidence="1">
    <location>
        <begin position="1"/>
        <end position="16"/>
    </location>
</feature>
<proteinExistence type="predicted"/>
<evidence type="ECO:0000256" key="1">
    <source>
        <dbReference type="SAM" id="MobiDB-lite"/>
    </source>
</evidence>
<dbReference type="AlphaFoldDB" id="A0A6L6Q628"/>
<evidence type="ECO:0000313" key="2">
    <source>
        <dbReference type="EMBL" id="MTW04864.1"/>
    </source>
</evidence>
<evidence type="ECO:0000313" key="3">
    <source>
        <dbReference type="Proteomes" id="UP000484015"/>
    </source>
</evidence>
<reference evidence="2 3" key="1">
    <citation type="submission" date="2019-11" db="EMBL/GenBank/DDBJ databases">
        <title>Type strains purchased from KCTC, JCM and DSMZ.</title>
        <authorList>
            <person name="Lu H."/>
        </authorList>
    </citation>
    <scope>NUCLEOTIDE SEQUENCE [LARGE SCALE GENOMIC DNA]</scope>
    <source>
        <strain evidence="2 3">KCTC 42409</strain>
    </source>
</reference>
<protein>
    <submittedName>
        <fullName evidence="2">Uncharacterized protein</fullName>
    </submittedName>
</protein>
<accession>A0A6L6Q628</accession>
<dbReference type="Proteomes" id="UP000484015">
    <property type="component" value="Unassembled WGS sequence"/>
</dbReference>